<dbReference type="InterPro" id="IPR035983">
    <property type="entry name" value="Hect_E3_ubiquitin_ligase"/>
</dbReference>
<evidence type="ECO:0000313" key="10">
    <source>
        <dbReference type="EMBL" id="ETV88207.1"/>
    </source>
</evidence>
<dbReference type="GeneID" id="20803509"/>
<feature type="coiled-coil region" evidence="7">
    <location>
        <begin position="22"/>
        <end position="49"/>
    </location>
</feature>
<dbReference type="PROSITE" id="PS50853">
    <property type="entry name" value="FN3"/>
    <property type="match status" value="2"/>
</dbReference>
<dbReference type="PANTHER" id="PTHR11254">
    <property type="entry name" value="HECT DOMAIN UBIQUITIN-PROTEIN LIGASE"/>
    <property type="match status" value="1"/>
</dbReference>
<dbReference type="EMBL" id="KI913115">
    <property type="protein sequence ID" value="ETV88207.1"/>
    <property type="molecule type" value="Genomic_DNA"/>
</dbReference>
<dbReference type="Gene3D" id="2.20.70.10">
    <property type="match status" value="1"/>
</dbReference>
<dbReference type="SUPFAM" id="SSF49265">
    <property type="entry name" value="Fibronectin type III"/>
    <property type="match status" value="1"/>
</dbReference>
<dbReference type="Gene3D" id="3.30.2160.10">
    <property type="entry name" value="Hect, E3 ligase catalytic domain"/>
    <property type="match status" value="1"/>
</dbReference>
<organism evidence="10">
    <name type="scientific">Aphanomyces astaci</name>
    <name type="common">Crayfish plague agent</name>
    <dbReference type="NCBI Taxonomy" id="112090"/>
    <lineage>
        <taxon>Eukaryota</taxon>
        <taxon>Sar</taxon>
        <taxon>Stramenopiles</taxon>
        <taxon>Oomycota</taxon>
        <taxon>Saprolegniomycetes</taxon>
        <taxon>Saprolegniales</taxon>
        <taxon>Verrucalvaceae</taxon>
        <taxon>Aphanomyces</taxon>
    </lineage>
</organism>
<comment type="catalytic activity">
    <reaction evidence="1">
        <text>S-ubiquitinyl-[E2 ubiquitin-conjugating enzyme]-L-cysteine + [acceptor protein]-L-lysine = [E2 ubiquitin-conjugating enzyme]-L-cysteine + N(6)-ubiquitinyl-[acceptor protein]-L-lysine.</text>
        <dbReference type="EC" id="2.3.2.26"/>
    </reaction>
</comment>
<dbReference type="InterPro" id="IPR013783">
    <property type="entry name" value="Ig-like_fold"/>
</dbReference>
<evidence type="ECO:0000256" key="1">
    <source>
        <dbReference type="ARBA" id="ARBA00000885"/>
    </source>
</evidence>
<sequence length="778" mass="87159">MGARVSASAKRIAVERLHVAGSDESEFDLDEEEKRIKDLQDKNKQVVTYVVENLFPYAPVSIKIQRLDTLAVDSTTEIASPAKEKQHRMHSYLWITLDDLILKQQNVPLDATISYPLVVAIDNSGNAYVTDRNNGQRKLKSSDLLALATAKVPPLPPDPVSLVGATGCSLTVRWKESNGSIVDRFEVQYKPWNDLPTLHKPWQVLLTSLMPSHSTLSDLSCHSAFAFRAKCHNPAGWSEYSAVTGPFSTLAGVAAAPTPPFATVVSDTFISVGWSAVADNGSPVQAYHLEMKPLVDATSPYTAVYSGRDCGYLVPGLTPKSIYMFRLKAVNGVGETSWVESKPVRTKEFARPEVQPLPTEGGSDRWIECWDCKQERVFYFNKFTCQRTDEVPPEVLAARQGGAADAEDSREMAFRKKRFHFHRELRLCVPPQTAPFEVTLARPTMFADTVARFHRASKKELQHKPRVTFEGEGGIDSGGLTKDWYLQVSKQAAHRSHGLFRPLDNGLLEIHPESDSPEHLKLFRFLGKFLGKAIFDRQVVRLPLAPVLYKHLVGLAISWDDFVGLDPQFSKSLHWIQHNDVTNVLYETFSITRSNNIIVDLKENGRNVDVTEANKAEYVQLMVQWRTEFAVRPQLDALLHGMHMLLPPASLHGFEWGELEMLLNGNPVIDVDLLRCNVHFQGGYDATAQVILWLWQALRAWDNSTRQMFLQFATGSPAMPLDGFDPPLTITKSDLEATALPRSHTCFNQLVLPEYQSFSVLSAKLVFAMQNTEGFELS</sequence>
<protein>
    <recommendedName>
        <fullName evidence="3">HECT-type E3 ubiquitin transferase</fullName>
        <ecNumber evidence="3">2.3.2.26</ecNumber>
    </recommendedName>
</protein>
<reference evidence="10" key="1">
    <citation type="submission" date="2013-12" db="EMBL/GenBank/DDBJ databases">
        <title>The Genome Sequence of Aphanomyces astaci APO3.</title>
        <authorList>
            <consortium name="The Broad Institute Genomics Platform"/>
            <person name="Russ C."/>
            <person name="Tyler B."/>
            <person name="van West P."/>
            <person name="Dieguez-Uribeondo J."/>
            <person name="Young S.K."/>
            <person name="Zeng Q."/>
            <person name="Gargeya S."/>
            <person name="Fitzgerald M."/>
            <person name="Abouelleil A."/>
            <person name="Alvarado L."/>
            <person name="Chapman S.B."/>
            <person name="Gainer-Dewar J."/>
            <person name="Goldberg J."/>
            <person name="Griggs A."/>
            <person name="Gujja S."/>
            <person name="Hansen M."/>
            <person name="Howarth C."/>
            <person name="Imamovic A."/>
            <person name="Ireland A."/>
            <person name="Larimer J."/>
            <person name="McCowan C."/>
            <person name="Murphy C."/>
            <person name="Pearson M."/>
            <person name="Poon T.W."/>
            <person name="Priest M."/>
            <person name="Roberts A."/>
            <person name="Saif S."/>
            <person name="Shea T."/>
            <person name="Sykes S."/>
            <person name="Wortman J."/>
            <person name="Nusbaum C."/>
            <person name="Birren B."/>
        </authorList>
    </citation>
    <scope>NUCLEOTIDE SEQUENCE [LARGE SCALE GENOMIC DNA]</scope>
    <source>
        <strain evidence="10">APO3</strain>
    </source>
</reference>
<comment type="pathway">
    <text evidence="2">Protein modification; protein ubiquitination.</text>
</comment>
<dbReference type="FunFam" id="3.30.2160.10:FF:000001">
    <property type="entry name" value="E3 ubiquitin-protein ligase NEDD4-like"/>
    <property type="match status" value="1"/>
</dbReference>
<keyword evidence="5 6" id="KW-0833">Ubl conjugation pathway</keyword>
<dbReference type="Gene3D" id="2.60.40.10">
    <property type="entry name" value="Immunoglobulins"/>
    <property type="match status" value="2"/>
</dbReference>
<feature type="domain" description="Fibronectin type-III" evidence="9">
    <location>
        <begin position="256"/>
        <end position="349"/>
    </location>
</feature>
<dbReference type="OrthoDB" id="8068875at2759"/>
<dbReference type="Gene3D" id="3.90.1750.10">
    <property type="entry name" value="Hect, E3 ligase catalytic domains"/>
    <property type="match status" value="1"/>
</dbReference>
<name>W4H8H1_APHAT</name>
<evidence type="ECO:0000256" key="5">
    <source>
        <dbReference type="ARBA" id="ARBA00022786"/>
    </source>
</evidence>
<dbReference type="PROSITE" id="PS50237">
    <property type="entry name" value="HECT"/>
    <property type="match status" value="1"/>
</dbReference>
<dbReference type="GO" id="GO:0006511">
    <property type="term" value="P:ubiquitin-dependent protein catabolic process"/>
    <property type="evidence" value="ECO:0007669"/>
    <property type="project" value="TreeGrafter"/>
</dbReference>
<keyword evidence="4" id="KW-0808">Transferase</keyword>
<dbReference type="InterPro" id="IPR050409">
    <property type="entry name" value="E3_ubiq-protein_ligase"/>
</dbReference>
<keyword evidence="7" id="KW-0175">Coiled coil</keyword>
<proteinExistence type="predicted"/>
<feature type="active site" description="Glycyl thioester intermediate" evidence="6">
    <location>
        <position position="746"/>
    </location>
</feature>
<dbReference type="PANTHER" id="PTHR11254:SF67">
    <property type="entry name" value="E3 UBIQUITIN-PROTEIN LIGASE HUWE1"/>
    <property type="match status" value="1"/>
</dbReference>
<dbReference type="GO" id="GO:0005737">
    <property type="term" value="C:cytoplasm"/>
    <property type="evidence" value="ECO:0007669"/>
    <property type="project" value="TreeGrafter"/>
</dbReference>
<evidence type="ECO:0000256" key="3">
    <source>
        <dbReference type="ARBA" id="ARBA00012485"/>
    </source>
</evidence>
<dbReference type="CDD" id="cd00078">
    <property type="entry name" value="HECTc"/>
    <property type="match status" value="1"/>
</dbReference>
<evidence type="ECO:0000259" key="8">
    <source>
        <dbReference type="PROSITE" id="PS50237"/>
    </source>
</evidence>
<dbReference type="SMART" id="SM00060">
    <property type="entry name" value="FN3"/>
    <property type="match status" value="2"/>
</dbReference>
<accession>W4H8H1</accession>
<dbReference type="CDD" id="cd00063">
    <property type="entry name" value="FN3"/>
    <property type="match status" value="2"/>
</dbReference>
<dbReference type="SMART" id="SM00119">
    <property type="entry name" value="HECTc"/>
    <property type="match status" value="1"/>
</dbReference>
<dbReference type="Pfam" id="PF00632">
    <property type="entry name" value="HECT"/>
    <property type="match status" value="1"/>
</dbReference>
<evidence type="ECO:0000259" key="9">
    <source>
        <dbReference type="PROSITE" id="PS50853"/>
    </source>
</evidence>
<dbReference type="RefSeq" id="XP_009823070.1">
    <property type="nucleotide sequence ID" value="XM_009824768.1"/>
</dbReference>
<dbReference type="EC" id="2.3.2.26" evidence="3"/>
<evidence type="ECO:0000256" key="4">
    <source>
        <dbReference type="ARBA" id="ARBA00022679"/>
    </source>
</evidence>
<dbReference type="SUPFAM" id="SSF56204">
    <property type="entry name" value="Hect, E3 ligase catalytic domain"/>
    <property type="match status" value="1"/>
</dbReference>
<gene>
    <name evidence="10" type="ORF">H257_01513</name>
</gene>
<dbReference type="GO" id="GO:0061630">
    <property type="term" value="F:ubiquitin protein ligase activity"/>
    <property type="evidence" value="ECO:0007669"/>
    <property type="project" value="UniProtKB-EC"/>
</dbReference>
<dbReference type="InterPro" id="IPR003961">
    <property type="entry name" value="FN3_dom"/>
</dbReference>
<dbReference type="Gene3D" id="3.30.2410.10">
    <property type="entry name" value="Hect, E3 ligase catalytic domain"/>
    <property type="match status" value="1"/>
</dbReference>
<evidence type="ECO:0000256" key="6">
    <source>
        <dbReference type="PROSITE-ProRule" id="PRU00104"/>
    </source>
</evidence>
<dbReference type="InterPro" id="IPR036116">
    <property type="entry name" value="FN3_sf"/>
</dbReference>
<evidence type="ECO:0000256" key="2">
    <source>
        <dbReference type="ARBA" id="ARBA00004906"/>
    </source>
</evidence>
<evidence type="ECO:0000256" key="7">
    <source>
        <dbReference type="SAM" id="Coils"/>
    </source>
</evidence>
<dbReference type="Pfam" id="PF00041">
    <property type="entry name" value="fn3"/>
    <property type="match status" value="2"/>
</dbReference>
<dbReference type="InterPro" id="IPR000569">
    <property type="entry name" value="HECT_dom"/>
</dbReference>
<dbReference type="AlphaFoldDB" id="W4H8H1"/>
<dbReference type="GO" id="GO:0000209">
    <property type="term" value="P:protein polyubiquitination"/>
    <property type="evidence" value="ECO:0007669"/>
    <property type="project" value="TreeGrafter"/>
</dbReference>
<feature type="domain" description="Fibronectin type-III" evidence="9">
    <location>
        <begin position="156"/>
        <end position="252"/>
    </location>
</feature>
<dbReference type="STRING" id="112090.W4H8H1"/>
<dbReference type="VEuPathDB" id="FungiDB:H257_01513"/>
<feature type="domain" description="HECT" evidence="8">
    <location>
        <begin position="457"/>
        <end position="778"/>
    </location>
</feature>